<dbReference type="RefSeq" id="WP_266337814.1">
    <property type="nucleotide sequence ID" value="NZ_JAPKNK010000002.1"/>
</dbReference>
<reference evidence="2" key="1">
    <citation type="submission" date="2022-11" db="EMBL/GenBank/DDBJ databases">
        <title>Biodiversity and phylogenetic relationships of bacteria.</title>
        <authorList>
            <person name="Machado R.A.R."/>
            <person name="Bhat A."/>
            <person name="Loulou A."/>
            <person name="Kallel S."/>
        </authorList>
    </citation>
    <scope>NUCLEOTIDE SEQUENCE</scope>
    <source>
        <strain evidence="2">K-TC2</strain>
    </source>
</reference>
<proteinExistence type="predicted"/>
<name>A0A9X3E8Q9_9HYPH</name>
<dbReference type="AlphaFoldDB" id="A0A9X3E8Q9"/>
<evidence type="ECO:0000313" key="2">
    <source>
        <dbReference type="EMBL" id="MCX5568855.1"/>
    </source>
</evidence>
<protein>
    <submittedName>
        <fullName evidence="2">TfoX/Sxy family DNA transformation protein</fullName>
    </submittedName>
</protein>
<dbReference type="Pfam" id="PF04994">
    <property type="entry name" value="TfoX_C"/>
    <property type="match status" value="1"/>
</dbReference>
<dbReference type="EMBL" id="JAPKNK010000002">
    <property type="protein sequence ID" value="MCX5568855.1"/>
    <property type="molecule type" value="Genomic_DNA"/>
</dbReference>
<evidence type="ECO:0000259" key="1">
    <source>
        <dbReference type="Pfam" id="PF04994"/>
    </source>
</evidence>
<accession>A0A9X3E8Q9</accession>
<organism evidence="2 3">
    <name type="scientific">Kaistia nematophila</name>
    <dbReference type="NCBI Taxonomy" id="2994654"/>
    <lineage>
        <taxon>Bacteria</taxon>
        <taxon>Pseudomonadati</taxon>
        <taxon>Pseudomonadota</taxon>
        <taxon>Alphaproteobacteria</taxon>
        <taxon>Hyphomicrobiales</taxon>
        <taxon>Kaistiaceae</taxon>
        <taxon>Kaistia</taxon>
    </lineage>
</organism>
<dbReference type="Gene3D" id="1.10.150.20">
    <property type="entry name" value="5' to 3' exonuclease, C-terminal subdomain"/>
    <property type="match status" value="1"/>
</dbReference>
<gene>
    <name evidence="2" type="ORF">OSH07_06595</name>
</gene>
<evidence type="ECO:0000313" key="3">
    <source>
        <dbReference type="Proteomes" id="UP001144805"/>
    </source>
</evidence>
<keyword evidence="3" id="KW-1185">Reference proteome</keyword>
<comment type="caution">
    <text evidence="2">The sequence shown here is derived from an EMBL/GenBank/DDBJ whole genome shotgun (WGS) entry which is preliminary data.</text>
</comment>
<dbReference type="Proteomes" id="UP001144805">
    <property type="component" value="Unassembled WGS sequence"/>
</dbReference>
<feature type="domain" description="TfoX C-terminal" evidence="1">
    <location>
        <begin position="6"/>
        <end position="82"/>
    </location>
</feature>
<dbReference type="InterPro" id="IPR007077">
    <property type="entry name" value="TfoX_C"/>
</dbReference>
<sequence>MSDRPIRLVPGIGPTTAGWLEAVDIRFESDLRRIGAVEAYWRLKHRDPDRVSLNALWCLYAVIEDIPMRAVDAESKSRLRAQLDSGNP</sequence>